<comment type="catalytic activity">
    <reaction evidence="19">
        <text>a 5'-end (5'-triphosphoguanosine)-adenylyl-adenylyl-cytidylyl-adenosine in mRNA + 2 S-adenosyl-L-methionine = a 5'-end (N(7)-methyl 5'-triphosphoguanosine)-(2'-O-methyladenylyl)-adenylyl-cytidylyl-adenosine in mRNA + 2 S-adenosyl-L-homocysteine + H(+)</text>
        <dbReference type="Rhea" id="RHEA:65376"/>
        <dbReference type="Rhea" id="RHEA-COMP:16797"/>
        <dbReference type="Rhea" id="RHEA-COMP:16798"/>
        <dbReference type="ChEBI" id="CHEBI:15378"/>
        <dbReference type="ChEBI" id="CHEBI:57856"/>
        <dbReference type="ChEBI" id="CHEBI:59789"/>
        <dbReference type="ChEBI" id="CHEBI:156483"/>
        <dbReference type="ChEBI" id="CHEBI:156484"/>
        <dbReference type="EC" id="2.1.1.375"/>
    </reaction>
</comment>
<evidence type="ECO:0000256" key="21">
    <source>
        <dbReference type="PIRNR" id="PIRNR000830"/>
    </source>
</evidence>
<evidence type="ECO:0000256" key="6">
    <source>
        <dbReference type="ARBA" id="ARBA00022679"/>
    </source>
</evidence>
<dbReference type="EC" id="2.7.7.48" evidence="21"/>
<dbReference type="GO" id="GO:0003968">
    <property type="term" value="F:RNA-directed RNA polymerase activity"/>
    <property type="evidence" value="ECO:0007669"/>
    <property type="project" value="UniProtKB-KW"/>
</dbReference>
<evidence type="ECO:0000256" key="20">
    <source>
        <dbReference type="ARBA" id="ARBA00048548"/>
    </source>
</evidence>
<comment type="catalytic activity">
    <reaction evidence="21">
        <text>RNA(n) + a ribonucleoside 5'-triphosphate = RNA(n+1) + diphosphate</text>
        <dbReference type="Rhea" id="RHEA:21248"/>
        <dbReference type="Rhea" id="RHEA-COMP:14527"/>
        <dbReference type="Rhea" id="RHEA-COMP:17342"/>
        <dbReference type="ChEBI" id="CHEBI:33019"/>
        <dbReference type="ChEBI" id="CHEBI:61557"/>
        <dbReference type="ChEBI" id="CHEBI:140395"/>
        <dbReference type="EC" id="2.7.7.48"/>
    </reaction>
</comment>
<evidence type="ECO:0000256" key="3">
    <source>
        <dbReference type="ARBA" id="ARBA00022484"/>
    </source>
</evidence>
<dbReference type="EC" id="3.6.1.-" evidence="21"/>
<evidence type="ECO:0000256" key="11">
    <source>
        <dbReference type="ARBA" id="ARBA00022840"/>
    </source>
</evidence>
<evidence type="ECO:0000256" key="9">
    <source>
        <dbReference type="ARBA" id="ARBA00022741"/>
    </source>
</evidence>
<dbReference type="NCBIfam" id="TIGR04198">
    <property type="entry name" value="paramyx_RNAcap"/>
    <property type="match status" value="1"/>
</dbReference>
<evidence type="ECO:0000256" key="13">
    <source>
        <dbReference type="ARBA" id="ARBA00022953"/>
    </source>
</evidence>
<keyword evidence="5 21" id="KW-0507">mRNA processing</keyword>
<reference evidence="24" key="1">
    <citation type="submission" date="2017-08" db="EMBL/GenBank/DDBJ databases">
        <title>Complete genome sequence of porcine parainfluenza virus type 1, USA/ MN25890NS/2016, isolated in Unites States.</title>
        <authorList>
            <person name="Park J.Y."/>
            <person name="Harmon K.M."/>
            <person name="Zhang J."/>
            <person name="Pineyro P.E."/>
            <person name="Li G."/>
            <person name="Gauger P.C."/>
        </authorList>
    </citation>
    <scope>NUCLEOTIDE SEQUENCE</scope>
    <source>
        <strain evidence="24">USA/MN25890NS/2016</strain>
    </source>
</reference>
<keyword evidence="9 21" id="KW-0547">Nucleotide-binding</keyword>
<comment type="catalytic activity">
    <reaction evidence="17 21">
        <text>a 5'-end (5'-triphosphoguanosine)-(2'-O-methyladenylyl)-adenylyl-cytidylyl-adenosine in mRNA + S-adenosyl-L-methionine = a 5'-end (N(7)-methyl 5'-triphosphoguanosine)-(2'-O-methyladenylyl)-adenylyl-cytidylyl-adenosine in mRNA + S-adenosyl-L-homocysteine</text>
        <dbReference type="Rhea" id="RHEA:65440"/>
        <dbReference type="Rhea" id="RHEA-COMP:16798"/>
        <dbReference type="Rhea" id="RHEA-COMP:16801"/>
        <dbReference type="ChEBI" id="CHEBI:57856"/>
        <dbReference type="ChEBI" id="CHEBI:59789"/>
        <dbReference type="ChEBI" id="CHEBI:156482"/>
        <dbReference type="ChEBI" id="CHEBI:156483"/>
    </reaction>
</comment>
<dbReference type="InterPro" id="IPR025786">
    <property type="entry name" value="Mononega_L_MeTrfase"/>
</dbReference>
<comment type="catalytic activity">
    <reaction evidence="18 21">
        <text>a 5'-end (5'-triphosphoguanosine)-adenylyl-adenylyl-cytidylyl-adenosine in mRNA + S-adenosyl-L-methionine = a 5'-end (5'-triphosphoguanosine)-(2'-O-methyladenylyl)-adenylyl-cytidylyl-adenosine in mRNA + S-adenosyl-L-homocysteine + H(+)</text>
        <dbReference type="Rhea" id="RHEA:65380"/>
        <dbReference type="Rhea" id="RHEA-COMP:16797"/>
        <dbReference type="Rhea" id="RHEA-COMP:16801"/>
        <dbReference type="ChEBI" id="CHEBI:15378"/>
        <dbReference type="ChEBI" id="CHEBI:57856"/>
        <dbReference type="ChEBI" id="CHEBI:59789"/>
        <dbReference type="ChEBI" id="CHEBI:156482"/>
        <dbReference type="ChEBI" id="CHEBI:156484"/>
    </reaction>
</comment>
<keyword evidence="4 21" id="KW-0489">Methyltransferase</keyword>
<dbReference type="InterPro" id="IPR016269">
    <property type="entry name" value="RNA-dir_pol_paramyxovirus"/>
</dbReference>
<name>A0A286MEA2_9MONO</name>
<evidence type="ECO:0000256" key="19">
    <source>
        <dbReference type="ARBA" id="ARBA00047370"/>
    </source>
</evidence>
<evidence type="ECO:0000256" key="2">
    <source>
        <dbReference type="ARBA" id="ARBA00007934"/>
    </source>
</evidence>
<keyword evidence="14 21" id="KW-0506">mRNA capping</keyword>
<comment type="catalytic activity">
    <reaction evidence="20 21">
        <text>GTP + H2O = GDP + phosphate + H(+)</text>
        <dbReference type="Rhea" id="RHEA:19669"/>
        <dbReference type="ChEBI" id="CHEBI:15377"/>
        <dbReference type="ChEBI" id="CHEBI:15378"/>
        <dbReference type="ChEBI" id="CHEBI:37565"/>
        <dbReference type="ChEBI" id="CHEBI:43474"/>
        <dbReference type="ChEBI" id="CHEBI:58189"/>
    </reaction>
</comment>
<evidence type="ECO:0000256" key="17">
    <source>
        <dbReference type="ARBA" id="ARBA00024499"/>
    </source>
</evidence>
<dbReference type="EC" id="2.1.1.-" evidence="21"/>
<evidence type="ECO:0000256" key="7">
    <source>
        <dbReference type="ARBA" id="ARBA00022691"/>
    </source>
</evidence>
<dbReference type="EC" id="2.7.7.88" evidence="21"/>
<dbReference type="GO" id="GO:0044423">
    <property type="term" value="C:virion component"/>
    <property type="evidence" value="ECO:0007669"/>
    <property type="project" value="UniProtKB-KW"/>
</dbReference>
<dbReference type="GO" id="GO:0004482">
    <property type="term" value="F:mRNA 5'-cap (guanine-N7-)-methyltransferase activity"/>
    <property type="evidence" value="ECO:0007669"/>
    <property type="project" value="InterPro"/>
</dbReference>
<gene>
    <name evidence="24" type="primary">L</name>
</gene>
<comment type="function">
    <text evidence="21">RNA-directed RNA polymerase that catalyzes the transcription of viral mRNAs, their capping and polyadenylation. The template is composed of the viral RNA tightly encapsidated by the nucleoprotein (N). The viral polymerase binds to the genomic RNA at the 3' leader promoter, and transcribes subsequently all viral mRNAs with a decreasing efficiency. The first gene is the most transcribed, and the last the least transcribed. The viral phosphoprotein acts as a processivity factor. Capping is concomitant with initiation of mRNA transcription. Indeed, a GDP polyribonucleotidyl transferase (PRNTase) adds the cap structure when the nascent RNA chain length has reached few nucleotides. Ribose 2'-O methylation of viral mRNA cap precedes and facilitates subsequent guanine-N-7 methylation, both activities being carried by the viral polymerase. Polyadenylation of mRNAs occur by a stuttering mechanism at a slipery stop site present at the end viral genes. After finishing transcription of a mRNA, the polymerase can resume transcription of the downstream gene.</text>
</comment>
<keyword evidence="13 21" id="KW-0693">Viral RNA replication</keyword>
<evidence type="ECO:0000256" key="1">
    <source>
        <dbReference type="ARBA" id="ARBA00003132"/>
    </source>
</evidence>
<keyword evidence="21" id="KW-1035">Host cytoplasm</keyword>
<dbReference type="PROSITE" id="PS51590">
    <property type="entry name" value="SAM_MT_MNV_L"/>
    <property type="match status" value="1"/>
</dbReference>
<comment type="similarity">
    <text evidence="2 21">Belongs to the paramyxovirus L protein family.</text>
</comment>
<keyword evidence="6 21" id="KW-0808">Transferase</keyword>
<comment type="function">
    <text evidence="1 21">RNA-directed RNA polymerase that catalyzes the replication of viral genomic RNA. The template is composed of the viral RNA tightly encapsidated by the nucleoprotein (N). The replicase mode is dependent on intracellular N protein concentration. In this mode, the polymerase replicates the whole viral genome without recognizing transcriptional signals, and the replicated genome is not caped or polyadenylated.</text>
</comment>
<evidence type="ECO:0000256" key="8">
    <source>
        <dbReference type="ARBA" id="ARBA00022695"/>
    </source>
</evidence>
<evidence type="ECO:0000256" key="18">
    <source>
        <dbReference type="ARBA" id="ARBA00047332"/>
    </source>
</evidence>
<comment type="catalytic activity">
    <reaction evidence="16">
        <text>a 5'-end triphospho-adenylyl-adenylyl-cytidylyl-adenosine in mRNA + GDP + H(+) = a 5'-end (5'-triphosphoguanosine)-adenylyl-adenylyl-cytidylyl-adenosine in mRNA + diphosphate</text>
        <dbReference type="Rhea" id="RHEA:65436"/>
        <dbReference type="Rhea" id="RHEA-COMP:16797"/>
        <dbReference type="Rhea" id="RHEA-COMP:16799"/>
        <dbReference type="ChEBI" id="CHEBI:15378"/>
        <dbReference type="ChEBI" id="CHEBI:33019"/>
        <dbReference type="ChEBI" id="CHEBI:58189"/>
        <dbReference type="ChEBI" id="CHEBI:156484"/>
        <dbReference type="ChEBI" id="CHEBI:156503"/>
        <dbReference type="EC" id="2.7.7.88"/>
    </reaction>
</comment>
<dbReference type="InterPro" id="IPR039736">
    <property type="entry name" value="L_poly_C"/>
</dbReference>
<keyword evidence="11 21" id="KW-0067">ATP-binding</keyword>
<evidence type="ECO:0000256" key="16">
    <source>
        <dbReference type="ARBA" id="ARBA00024494"/>
    </source>
</evidence>
<evidence type="ECO:0000259" key="22">
    <source>
        <dbReference type="PROSITE" id="PS50526"/>
    </source>
</evidence>
<proteinExistence type="inferred from homology"/>
<dbReference type="PIRSF" id="PIRSF000830">
    <property type="entry name" value="RNA_pol_ParamyxoV"/>
    <property type="match status" value="1"/>
</dbReference>
<dbReference type="GO" id="GO:0030430">
    <property type="term" value="C:host cell cytoplasm"/>
    <property type="evidence" value="ECO:0007669"/>
    <property type="project" value="UniProtKB-SubCell"/>
</dbReference>
<keyword evidence="8 21" id="KW-0548">Nucleotidyltransferase</keyword>
<dbReference type="GO" id="GO:0003924">
    <property type="term" value="F:GTPase activity"/>
    <property type="evidence" value="ECO:0007669"/>
    <property type="project" value="RHEA"/>
</dbReference>
<evidence type="ECO:0000313" key="24">
    <source>
        <dbReference type="EMBL" id="ASW18457.1"/>
    </source>
</evidence>
<dbReference type="Pfam" id="PF14318">
    <property type="entry name" value="Mononeg_mRNAcap"/>
    <property type="match status" value="1"/>
</dbReference>
<accession>A0A286MEA2</accession>
<dbReference type="GO" id="GO:0005524">
    <property type="term" value="F:ATP binding"/>
    <property type="evidence" value="ECO:0007669"/>
    <property type="project" value="UniProtKB-KW"/>
</dbReference>
<dbReference type="InterPro" id="IPR026890">
    <property type="entry name" value="Mononeg_mRNAcap"/>
</dbReference>
<sequence length="2235" mass="255750">MPKHSARMDHFNMSQNPSDILYPECHLNSPVVKGKIAQLHVLLDINQPYEMRDPSIIEITKVKIKSGGLNQRLIRIRSLGKEMRRIIFDFDKYTFEPYPIFSKELFRLEIPEICDKIQSVFAVSDRLSKDISQPLQYLWRDVRRQLGGDCSKDLSNNEIDIHKIPEIHTKFTRNNWYKPFMTWFSIKYDMRRCQKNRENINLDSRQSYNYLNCKYYFIIIHPDLLMILDKIKYTGYLLTPELVLMYCDVVEGRWNMSAAGQLDDKSHKITLKGEELWGRIDELFKIIGEETFNIISLLEPLSLALIQLTDPVMSLKGAFMRHVISEMSEILGKCGNLTELEVDHIMDSILNIFMDTTVDEKAEIFSFFRTFGHPSLEASIAAEKVRQHMYAQKSIKYKTLCECHAIFCTIIINGYRDRHGGQWPPCQFPDHVCQELRNSQGSNSAISYETAVDNFESFIGFRFEKFIDPQLDEDLTIYMRDKALSPRREAWDSVYPDGNLLYKVPFSEETRRLIEVFISDSNFNPEDIIQYVETGEWLNDDTFNISYSLKEKEIKQEGRLFAKMTYKMRAVQVLAETLLAKGIGGLFNENGMVKGEIDLLKSLTTLSISGVPRTSEIYNESVSEEADRRRWERENSSYYWDKRKKSKHEFKATDSSTNGYETLSCFLTTDLKKYCLNWRFESTSLFGQRCNEIFGFKRFFNWMHPVLEECTIYVGDPYCPVPDKIHKNLEDHEDSGIFIHRPRGGIEGYCQKLWTLISISAIHLAAVKVGVRVSAMVQGDNQAIAVTSRVPVTATYKFKKEQVYTEITKYFRSLRDVMSDLGHELKLNETIISSKMFVYSKRIYYDGKILPQCLKALTRCVFWSETLVDENRSACSNLATAIAKAIENGYSPILGYSIALYKTCQQVCISLGMTINPTITPNIRDQYYLGKNWLRCAVLIPANVGGFNYMAMSRCFVRNIGDPAVAALADLKRFIRAGLLDKQILYRVMNQESGESNFLDWASDPYSCNLPHSQSITTIIKNITARSVLQESPNPLLSGLFTCDSKEEDLNLATFLMDRKVILPRVAHEILDNSLTGIRESIAGMLDTTKSLVRVSIRKGGLSYNLLRKLINYDLLQYETLTRTLRKVVTNNIEYEYMCSVELAIGLRQKMWSHLTYGRPIHGLETPDPLELLKGTFIKGSEVCKICRSEGDNPIYTWFYLPEEIDLDNLEQGNPSIRIPYFGSTTDERSEAQLGYVKTLSKPAKAAIRIAMIYTWAYGTDEISWMEAAQIAQTRANLSLDNLKLLTPVSTSTNLSHRLKDTATQMKFSSATLVRASRFITISNDKMALKEAGETKDTNLIYQQIMLTGLSVFEFNTRYIKGKTKQPMILHLHLNNGCCIMESPQETCIPPKSTLDLEVTNEENKLIYDNNPLKNVDLGIFQKIRDIVHTVDMTFWSDLEIMRAVTICTSMTIADTMSQLDRDNLKEVIVLANDDDINSLITEFMIIDIPLFCSTFGGILVNQFAYALYGLNIRGREEIWGYITRTLKDTSHAVLKVLANALSHPKVFKRFWDFGILEPVYGPNLSNQDKIMLALSVCEYSIDLFMRDWQSGIPLETFICDNDPEVVELRKGAYLARHLAYLCSLGEISSYGPRLETLTSLERLEVLKSYLEISCLEDPTLRYSQVTGLVLKVFPSTVVYIRKLAIKMLRIRGIGVPEVLEDWDPSHEQALLDNIAQEIQHNIPINQSIKTPFWGLKVNNSQVLRLRGYKEVKDRKSGRSGVGLTLPCDNRYLSHQIRLFGINSTSCLKALELTYLIGPLIDKSKDRLFLGEGAGAMLSCYDATLGPSMNYYNSGVSSYDINGQRELGIYPSEAALVAKKLNNVTNLGQRIKVLFNGNPGSTWVGNQECETLIWSELQDKSIGLIHCDLEGGELKDTQTVLHEHYSIIRIAYLVGDNDVLLVTKIAPKLGTDWTQQLCLYLRYWNEVNLVVLKTSNPSSTEMYLLSRNPSKDVIEDSLTVISDLKPLSKKDSIQLEKWILVEKDKVKEWLIKELREGELMSGSLRPYHQALQIFGFEANLHKLCRDFLSTMSISDIQMCINSFYRVLKDTIFEWSRVTNDHKTCKLTGKYELYPIRDSGKLKVISRRLIISWIALSMSTRLLTGAFPDIKFESRLNIGLVSLSTNEIKSLKLISKATVDRFQEVIHSVSYRFLTKEIKILMKILGAVKLFGARQTYNHLALTPEPLSDIEGYLDD</sequence>
<dbReference type="InterPro" id="IPR014023">
    <property type="entry name" value="Mononeg_RNA_pol_cat"/>
</dbReference>
<evidence type="ECO:0000256" key="10">
    <source>
        <dbReference type="ARBA" id="ARBA00022801"/>
    </source>
</evidence>
<dbReference type="Pfam" id="PF00946">
    <property type="entry name" value="Mononeg_RNA_pol"/>
    <property type="match status" value="1"/>
</dbReference>
<keyword evidence="10" id="KW-0378">Hydrolase</keyword>
<evidence type="ECO:0000256" key="14">
    <source>
        <dbReference type="ARBA" id="ARBA00023042"/>
    </source>
</evidence>
<evidence type="ECO:0000256" key="4">
    <source>
        <dbReference type="ARBA" id="ARBA00022603"/>
    </source>
</evidence>
<feature type="domain" description="Mononegavirus-type SAM-dependent 2'-O-MTase" evidence="23">
    <location>
        <begin position="1778"/>
        <end position="1985"/>
    </location>
</feature>
<organism evidence="24">
    <name type="scientific">Respirovirus suis</name>
    <dbReference type="NCBI Taxonomy" id="3052733"/>
    <lineage>
        <taxon>Viruses</taxon>
        <taxon>Riboviria</taxon>
        <taxon>Orthornavirae</taxon>
        <taxon>Negarnaviricota</taxon>
        <taxon>Haploviricotina</taxon>
        <taxon>Monjiviricetes</taxon>
        <taxon>Mononegavirales</taxon>
        <taxon>Paramyxoviridae</taxon>
        <taxon>Feraresvirinae</taxon>
        <taxon>Respirovirus</taxon>
    </lineage>
</organism>
<keyword evidence="3 21" id="KW-0696">RNA-directed RNA polymerase</keyword>
<keyword evidence="7 21" id="KW-0949">S-adenosyl-L-methionine</keyword>
<dbReference type="EMBL" id="MF681710">
    <property type="protein sequence ID" value="ASW18457.1"/>
    <property type="molecule type" value="Viral_cRNA"/>
</dbReference>
<feature type="domain" description="RdRp catalytic" evidence="22">
    <location>
        <begin position="663"/>
        <end position="847"/>
    </location>
</feature>
<keyword evidence="15" id="KW-0511">Multifunctional enzyme</keyword>
<evidence type="ECO:0000256" key="5">
    <source>
        <dbReference type="ARBA" id="ARBA00022664"/>
    </source>
</evidence>
<evidence type="ECO:0000256" key="15">
    <source>
        <dbReference type="ARBA" id="ARBA00023268"/>
    </source>
</evidence>
<evidence type="ECO:0000256" key="12">
    <source>
        <dbReference type="ARBA" id="ARBA00022844"/>
    </source>
</evidence>
<keyword evidence="12 21" id="KW-0946">Virion</keyword>
<protein>
    <recommendedName>
        <fullName evidence="21">RNA-directed RNA polymerase L</fullName>
        <shortName evidence="21">Protein L</shortName>
    </recommendedName>
    <alternativeName>
        <fullName evidence="21">Large structural protein</fullName>
    </alternativeName>
    <alternativeName>
        <fullName evidence="21">Replicase</fullName>
    </alternativeName>
    <alternativeName>
        <fullName evidence="21">Transcriptase</fullName>
    </alternativeName>
    <domain>
        <recommendedName>
            <fullName evidence="21">RNA-directed RNA polymerase</fullName>
            <ecNumber evidence="21">2.7.7.48</ecNumber>
        </recommendedName>
    </domain>
    <domain>
        <recommendedName>
            <fullName evidence="21">GTP phosphohydrolase</fullName>
            <ecNumber evidence="21">3.6.1.-</ecNumber>
        </recommendedName>
    </domain>
    <domain>
        <recommendedName>
            <fullName evidence="21">GDP polyribonucleotidyltransferase</fullName>
            <ecNumber evidence="21">2.7.7.88</ecNumber>
        </recommendedName>
        <alternativeName>
            <fullName evidence="21">PRNTase</fullName>
        </alternativeName>
    </domain>
    <domain>
        <recommendedName>
            <fullName evidence="21">mRNA (nucleoside-2'-O-)-methyltransferase</fullName>
            <shortName evidence="21">N1-2'-O-MTase</shortName>
            <ecNumber evidence="21">2.1.1.-</ecNumber>
        </recommendedName>
    </domain>
    <domain>
        <recommendedName>
            <fullName evidence="21">mRNA (guanine-N(7)-)-methyltransferase</fullName>
            <shortName evidence="21">G-N7-MTase</shortName>
        </recommendedName>
    </domain>
</protein>
<dbReference type="PROSITE" id="PS50526">
    <property type="entry name" value="RDRP_SSRNA_NEG_NONSEG"/>
    <property type="match status" value="1"/>
</dbReference>
<evidence type="ECO:0000259" key="23">
    <source>
        <dbReference type="PROSITE" id="PS51590"/>
    </source>
</evidence>
<comment type="subcellular location">
    <subcellularLocation>
        <location evidence="21">Virion</location>
    </subcellularLocation>
    <subcellularLocation>
        <location evidence="21">Host cytoplasm</location>
    </subcellularLocation>
</comment>